<evidence type="ECO:0000256" key="1">
    <source>
        <dbReference type="SAM" id="Phobius"/>
    </source>
</evidence>
<feature type="transmembrane region" description="Helical" evidence="1">
    <location>
        <begin position="6"/>
        <end position="23"/>
    </location>
</feature>
<proteinExistence type="predicted"/>
<dbReference type="RefSeq" id="WP_158527575.1">
    <property type="nucleotide sequence ID" value="NZ_KQ968757.1"/>
</dbReference>
<reference evidence="2 3" key="1">
    <citation type="submission" date="2016-01" db="EMBL/GenBank/DDBJ databases">
        <title>Highly variable Streptococcus oralis are common among viridans streptococci isolated from primates.</title>
        <authorList>
            <person name="Denapaite D."/>
            <person name="Rieger M."/>
            <person name="Koendgen S."/>
            <person name="Brueckner R."/>
            <person name="Ochigava I."/>
            <person name="Kappeler P."/>
            <person name="Maetz-Rensing K."/>
            <person name="Leendertz F."/>
            <person name="Hakenbeck R."/>
        </authorList>
    </citation>
    <scope>NUCLEOTIDE SEQUENCE [LARGE SCALE GENOMIC DNA]</scope>
    <source>
        <strain evidence="2 3">DD02</strain>
    </source>
</reference>
<evidence type="ECO:0000313" key="2">
    <source>
        <dbReference type="EMBL" id="KXT64402.1"/>
    </source>
</evidence>
<keyword evidence="1" id="KW-0812">Transmembrane</keyword>
<name>A0A139ML63_9STRE</name>
<dbReference type="PATRIC" id="fig|315405.11.peg.2407"/>
<sequence length="57" mass="6463">MKILLVVISIIGVLFAVLTIGILKGNHRVRYANGYDSEIENDYQTMIELSSHAEERK</sequence>
<keyword evidence="1" id="KW-1133">Transmembrane helix</keyword>
<organism evidence="2 3">
    <name type="scientific">Streptococcus gallolyticus</name>
    <dbReference type="NCBI Taxonomy" id="315405"/>
    <lineage>
        <taxon>Bacteria</taxon>
        <taxon>Bacillati</taxon>
        <taxon>Bacillota</taxon>
        <taxon>Bacilli</taxon>
        <taxon>Lactobacillales</taxon>
        <taxon>Streptococcaceae</taxon>
        <taxon>Streptococcus</taxon>
    </lineage>
</organism>
<accession>A0A139ML63</accession>
<dbReference type="EMBL" id="LQOF01000411">
    <property type="protein sequence ID" value="KXT64402.1"/>
    <property type="molecule type" value="Genomic_DNA"/>
</dbReference>
<evidence type="ECO:0000313" key="3">
    <source>
        <dbReference type="Proteomes" id="UP000070198"/>
    </source>
</evidence>
<keyword evidence="1" id="KW-0472">Membrane</keyword>
<dbReference type="AlphaFoldDB" id="A0A139ML63"/>
<gene>
    <name evidence="2" type="ORF">SGADD02_02071</name>
</gene>
<protein>
    <recommendedName>
        <fullName evidence="4">YtzI protein</fullName>
    </recommendedName>
</protein>
<dbReference type="Proteomes" id="UP000070198">
    <property type="component" value="Unassembled WGS sequence"/>
</dbReference>
<comment type="caution">
    <text evidence="2">The sequence shown here is derived from an EMBL/GenBank/DDBJ whole genome shotgun (WGS) entry which is preliminary data.</text>
</comment>
<evidence type="ECO:0008006" key="4">
    <source>
        <dbReference type="Google" id="ProtNLM"/>
    </source>
</evidence>